<dbReference type="AlphaFoldDB" id="A0A2N5TTD9"/>
<organism evidence="1 2">
    <name type="scientific">Puccinia coronata f. sp. avenae</name>
    <dbReference type="NCBI Taxonomy" id="200324"/>
    <lineage>
        <taxon>Eukaryota</taxon>
        <taxon>Fungi</taxon>
        <taxon>Dikarya</taxon>
        <taxon>Basidiomycota</taxon>
        <taxon>Pucciniomycotina</taxon>
        <taxon>Pucciniomycetes</taxon>
        <taxon>Pucciniales</taxon>
        <taxon>Pucciniaceae</taxon>
        <taxon>Puccinia</taxon>
    </lineage>
</organism>
<gene>
    <name evidence="1" type="ORF">PCANC_21784</name>
</gene>
<proteinExistence type="predicted"/>
<dbReference type="EMBL" id="PGCJ01000433">
    <property type="protein sequence ID" value="PLW28756.1"/>
    <property type="molecule type" value="Genomic_DNA"/>
</dbReference>
<reference evidence="1 2" key="1">
    <citation type="submission" date="2017-11" db="EMBL/GenBank/DDBJ databases">
        <title>De novo assembly and phasing of dikaryotic genomes from two isolates of Puccinia coronata f. sp. avenae, the causal agent of oat crown rust.</title>
        <authorList>
            <person name="Miller M.E."/>
            <person name="Zhang Y."/>
            <person name="Omidvar V."/>
            <person name="Sperschneider J."/>
            <person name="Schwessinger B."/>
            <person name="Raley C."/>
            <person name="Palmer J.M."/>
            <person name="Garnica D."/>
            <person name="Upadhyaya N."/>
            <person name="Rathjen J."/>
            <person name="Taylor J.M."/>
            <person name="Park R.F."/>
            <person name="Dodds P.N."/>
            <person name="Hirsch C.D."/>
            <person name="Kianian S.F."/>
            <person name="Figueroa M."/>
        </authorList>
    </citation>
    <scope>NUCLEOTIDE SEQUENCE [LARGE SCALE GENOMIC DNA]</scope>
    <source>
        <strain evidence="1">12NC29</strain>
    </source>
</reference>
<name>A0A2N5TTD9_9BASI</name>
<dbReference type="PANTHER" id="PTHR33096">
    <property type="entry name" value="CXC2 DOMAIN-CONTAINING PROTEIN"/>
    <property type="match status" value="1"/>
</dbReference>
<keyword evidence="2" id="KW-1185">Reference proteome</keyword>
<comment type="caution">
    <text evidence="1">The sequence shown here is derived from an EMBL/GenBank/DDBJ whole genome shotgun (WGS) entry which is preliminary data.</text>
</comment>
<sequence>MWNAQRARSYNEELEIGYPGDDFLGNRYETNNFSDEDNPDEQDPVTAPQWVQLDVETLNEIDEEIQASYHRYVQLAKQFNWDQILKKMHAVYMVKDGQMFHFVHVHLMQSDYCSKAFWLRRKFNNAVVRHLDTLAILLGLLDLPNPFSSSGQNYTEAYFKKQWKLQRKFKSQHSTSDEKEKKDLVVLYKKEAALERLRVCLINPQLYLSTDSKISLLQENIACMSDEVAMECIRLGTDLPTVDAEEQKLRLLLWDSKSELYVQLVHLHAERHPIDDAQRQGSQLGTELKEKIFKAIQSRRPAVNKLLNVFNQHYEDYKQRFPTQQLCVVEPFPLTYETFLAMPLDQAFWNDGLYYHSQQPWATNADVRTGINCVLILSRVQEEFELLAQELTQAVGWSIGLYKNLSNCIAEIQKALDQFNHSKNSSSNNGLPNSNSKNNPFYHITNLPLEGLSTQEKLQVVQKELQQQLMQHGRMVEDWSSDVNWLWSRCQPPSNQLNALLIRWLELVTKVVSNTGNVCAYSHVVDEGLEDVILGVDFDDGEEANDGLVGEYNNAVEDTSDE</sequence>
<accession>A0A2N5TTD9</accession>
<dbReference type="PANTHER" id="PTHR33096:SF1">
    <property type="entry name" value="CXC1-LIKE CYSTEINE CLUSTER ASSOCIATED WITH KDZ TRANSPOSASES DOMAIN-CONTAINING PROTEIN"/>
    <property type="match status" value="1"/>
</dbReference>
<dbReference type="OrthoDB" id="2804062at2759"/>
<evidence type="ECO:0000313" key="2">
    <source>
        <dbReference type="Proteomes" id="UP000235388"/>
    </source>
</evidence>
<protein>
    <submittedName>
        <fullName evidence="1">Uncharacterized protein</fullName>
    </submittedName>
</protein>
<evidence type="ECO:0000313" key="1">
    <source>
        <dbReference type="EMBL" id="PLW28756.1"/>
    </source>
</evidence>
<dbReference type="Proteomes" id="UP000235388">
    <property type="component" value="Unassembled WGS sequence"/>
</dbReference>